<dbReference type="GO" id="GO:0000785">
    <property type="term" value="C:chromatin"/>
    <property type="evidence" value="ECO:0007669"/>
    <property type="project" value="TreeGrafter"/>
</dbReference>
<dbReference type="GO" id="GO:0035825">
    <property type="term" value="P:homologous recombination"/>
    <property type="evidence" value="ECO:0007669"/>
    <property type="project" value="UniProtKB-ARBA"/>
</dbReference>
<comment type="subcellular location">
    <subcellularLocation>
        <location evidence="1">Nucleus</location>
    </subcellularLocation>
</comment>
<dbReference type="GO" id="GO:0005634">
    <property type="term" value="C:nucleus"/>
    <property type="evidence" value="ECO:0007669"/>
    <property type="project" value="UniProtKB-SubCell"/>
</dbReference>
<dbReference type="GO" id="GO:0007064">
    <property type="term" value="P:mitotic sister chromatid cohesion"/>
    <property type="evidence" value="ECO:0007669"/>
    <property type="project" value="InterPro"/>
</dbReference>
<protein>
    <recommendedName>
        <fullName evidence="11">Sister chromatid cohesion protein PDS5 homolog A</fullName>
    </recommendedName>
</protein>
<dbReference type="Pfam" id="PF20168">
    <property type="entry name" value="PDS5"/>
    <property type="match status" value="1"/>
</dbReference>
<evidence type="ECO:0000256" key="2">
    <source>
        <dbReference type="ARBA" id="ARBA00022618"/>
    </source>
</evidence>
<dbReference type="Gene3D" id="1.25.10.10">
    <property type="entry name" value="Leucine-rich Repeat Variant"/>
    <property type="match status" value="2"/>
</dbReference>
<feature type="region of interest" description="Disordered" evidence="8">
    <location>
        <begin position="1341"/>
        <end position="1434"/>
    </location>
</feature>
<comment type="caution">
    <text evidence="9">The sequence shown here is derived from an EMBL/GenBank/DDBJ whole genome shotgun (WGS) entry which is preliminary data.</text>
</comment>
<dbReference type="PANTHER" id="PTHR12663">
    <property type="entry name" value="ANDROGEN INDUCED INHIBITOR OF PROLIFERATION AS3 / PDS5-RELATED"/>
    <property type="match status" value="1"/>
</dbReference>
<evidence type="ECO:0000313" key="10">
    <source>
        <dbReference type="Proteomes" id="UP000541444"/>
    </source>
</evidence>
<keyword evidence="5" id="KW-0234">DNA repair</keyword>
<keyword evidence="7" id="KW-0131">Cell cycle</keyword>
<dbReference type="PANTHER" id="PTHR12663:SF50">
    <property type="entry name" value="SISTER CHROMATID COHESION PROTEIN PDS5 HOMOLOG B"/>
    <property type="match status" value="1"/>
</dbReference>
<organism evidence="9 10">
    <name type="scientific">Kingdonia uniflora</name>
    <dbReference type="NCBI Taxonomy" id="39325"/>
    <lineage>
        <taxon>Eukaryota</taxon>
        <taxon>Viridiplantae</taxon>
        <taxon>Streptophyta</taxon>
        <taxon>Embryophyta</taxon>
        <taxon>Tracheophyta</taxon>
        <taxon>Spermatophyta</taxon>
        <taxon>Magnoliopsida</taxon>
        <taxon>Ranunculales</taxon>
        <taxon>Circaeasteraceae</taxon>
        <taxon>Kingdonia</taxon>
    </lineage>
</organism>
<keyword evidence="2" id="KW-0132">Cell division</keyword>
<dbReference type="GO" id="GO:0006281">
    <property type="term" value="P:DNA repair"/>
    <property type="evidence" value="ECO:0007669"/>
    <property type="project" value="UniProtKB-KW"/>
</dbReference>
<accession>A0A7J7MCY2</accession>
<dbReference type="InterPro" id="IPR011989">
    <property type="entry name" value="ARM-like"/>
</dbReference>
<dbReference type="InterPro" id="IPR039776">
    <property type="entry name" value="Pds5"/>
</dbReference>
<evidence type="ECO:0000313" key="9">
    <source>
        <dbReference type="EMBL" id="KAF6152763.1"/>
    </source>
</evidence>
<keyword evidence="4" id="KW-0498">Mitosis</keyword>
<dbReference type="OrthoDB" id="200660at2759"/>
<evidence type="ECO:0000256" key="1">
    <source>
        <dbReference type="ARBA" id="ARBA00004123"/>
    </source>
</evidence>
<keyword evidence="3" id="KW-0227">DNA damage</keyword>
<dbReference type="CDD" id="cd20404">
    <property type="entry name" value="Tudor_Agenet_AtEML-like"/>
    <property type="match status" value="1"/>
</dbReference>
<evidence type="ECO:0000256" key="6">
    <source>
        <dbReference type="ARBA" id="ARBA00023242"/>
    </source>
</evidence>
<proteinExistence type="predicted"/>
<evidence type="ECO:0000256" key="8">
    <source>
        <dbReference type="SAM" id="MobiDB-lite"/>
    </source>
</evidence>
<dbReference type="InterPro" id="IPR016024">
    <property type="entry name" value="ARM-type_fold"/>
</dbReference>
<dbReference type="EMBL" id="JACGCM010001609">
    <property type="protein sequence ID" value="KAF6152763.1"/>
    <property type="molecule type" value="Genomic_DNA"/>
</dbReference>
<evidence type="ECO:0000256" key="4">
    <source>
        <dbReference type="ARBA" id="ARBA00022776"/>
    </source>
</evidence>
<feature type="region of interest" description="Disordered" evidence="8">
    <location>
        <begin position="1154"/>
        <end position="1216"/>
    </location>
</feature>
<feature type="compositionally biased region" description="Basic and acidic residues" evidence="8">
    <location>
        <begin position="1196"/>
        <end position="1212"/>
    </location>
</feature>
<reference evidence="9 10" key="1">
    <citation type="journal article" date="2020" name="IScience">
        <title>Genome Sequencing of the Endangered Kingdonia uniflora (Circaeasteraceae, Ranunculales) Reveals Potential Mechanisms of Evolutionary Specialization.</title>
        <authorList>
            <person name="Sun Y."/>
            <person name="Deng T."/>
            <person name="Zhang A."/>
            <person name="Moore M.J."/>
            <person name="Landis J.B."/>
            <person name="Lin N."/>
            <person name="Zhang H."/>
            <person name="Zhang X."/>
            <person name="Huang J."/>
            <person name="Zhang X."/>
            <person name="Sun H."/>
            <person name="Wang H."/>
        </authorList>
    </citation>
    <scope>NUCLEOTIDE SEQUENCE [LARGE SCALE GENOMIC DNA]</scope>
    <source>
        <strain evidence="9">TB1705</strain>
        <tissue evidence="9">Leaf</tissue>
    </source>
</reference>
<keyword evidence="6" id="KW-0539">Nucleus</keyword>
<evidence type="ECO:0000256" key="7">
    <source>
        <dbReference type="ARBA" id="ARBA00023306"/>
    </source>
</evidence>
<feature type="compositionally biased region" description="Basic residues" evidence="8">
    <location>
        <begin position="1171"/>
        <end position="1183"/>
    </location>
</feature>
<sequence length="1434" mass="161532">MATDGEAIAARDVAEVGKQLSQQTRLNKDSLVKLLRKAEDAFPALGQSASLKYAIEPLSESLIKHKLLQHKDKDVRVLVASCFCQIIRILAPDPPFSDEILRDIFKLLVSTFAELADTTSPYFTRRVKILETVSRLKCCLLMLDVGCDDLVLEMFKVFFSVVREYHQQSLFQAMSSIMTLILEEKVSQLLLDVVLQNLLKEEKGEAPASYNLAVSVIQHCAETLEPYIRGFLTSSILDRDAVVSELKESYHEIIYEISQCAPQMLLGVIPNLAQELLTDQVDVRIKAVNLLGRLFSLHGCNVANEYHQLFVEFLKRFSDKSAEVRINALQCVKACYMANPSGKESIDLRASLEGRLLDFDDKVRTQAVITVCDLAESNLNCIPSELVLRAADRLRDKKVSVRKNAMLKLLELYRSYCTKCSEGLITTSDHFEQIPSKVLMLCYDKDCKEFRPQNMDLVLAEDMFPPSLSVVERMKHWIFLFSSFSPLHMKALSSILSQKGRLQVEMQLYLALRKKGKETSSEEVQKKCRVSFRKMSACFADPTKAEDCFEKLHEMKDNTIFKDLLELLDGKFFFAAAHSVRDTFLRRIGEKHPLYEFLRILSAKCSFNIFGSEHIFHIMSDLSRKNIGSMKLKAASVNFLMTIISIFPSLLRGSEDPLRELLTTEDIPYNEKLFQMVAKAGSYISLKLRDVRPSLERVCLEGTRVQSKYAISALDALAGASDQPLFLDLYEKLVDSLHARQNVPTVLQSLGCISQYSISTFESREKEIVHIIKSFFHETGVYLQNDLVSSDGDTGCSISCKLKICGLKTLIKSFLPYKGHVRPQIKDFLIILQKILPDGKFSDDIVTSESDKAHIRLAAAKSVLQIARRWDFHISPQIFQLTVLKTKDPSSLVRREFLDKVHKLVKERSIPIRYACTFALAASDCLQDMQADSLRYMAEFIKEYRKEAESRETSGMQVRGTMTIFPEYVLVFLIHILAHDLDFPSENCEDQEIFAKFWSPLVIMLKGLINASSGDSSRNTINDTLQYILSIFRAIKKAEDAVDVSKTPKLHMLADIGVLIVNALSRNGMMSSITHPGTIMLPSSFYKVSPDGKKHRESSNCSLRCPFDESFIERVLHIFETQPNGPPAQRGRKFQEDSLQLKGLKYTTMNCPANKQDDLLTSKTENGISKVRPKRNLKGKNKRVLSPTASNESSDAYEHEGASKDSEPKSGKDGFSSSCGSVITIPSISGSRDLTQDLDLVKCTNSEANRKAMKTESTAEVYKISRDNLKIRNISKEHGYASDVQIGQRIRLWSPVDKCFHSGTVDGFDSQNSSHKVSYDNGEVELLRLTNENWEIISSVPSPSKATQIHSKHGTCQQLPPEYEDPGMHSSISSLKESNSMQDKASQPKTTIPNKGSSKKRKKGQNIVSVASEVREVNESLVARRTSSRISNRV</sequence>
<dbReference type="CDD" id="cd19953">
    <property type="entry name" value="PDS5"/>
    <property type="match status" value="1"/>
</dbReference>
<evidence type="ECO:0000256" key="5">
    <source>
        <dbReference type="ARBA" id="ARBA00023204"/>
    </source>
</evidence>
<keyword evidence="10" id="KW-1185">Reference proteome</keyword>
<dbReference type="Proteomes" id="UP000541444">
    <property type="component" value="Unassembled WGS sequence"/>
</dbReference>
<evidence type="ECO:0008006" key="11">
    <source>
        <dbReference type="Google" id="ProtNLM"/>
    </source>
</evidence>
<feature type="compositionally biased region" description="Polar residues" evidence="8">
    <location>
        <begin position="1370"/>
        <end position="1396"/>
    </location>
</feature>
<dbReference type="GO" id="GO:0051301">
    <property type="term" value="P:cell division"/>
    <property type="evidence" value="ECO:0007669"/>
    <property type="project" value="UniProtKB-KW"/>
</dbReference>
<feature type="compositionally biased region" description="Polar residues" evidence="8">
    <location>
        <begin position="1341"/>
        <end position="1358"/>
    </location>
</feature>
<name>A0A7J7MCY2_9MAGN</name>
<dbReference type="SUPFAM" id="SSF48371">
    <property type="entry name" value="ARM repeat"/>
    <property type="match status" value="1"/>
</dbReference>
<evidence type="ECO:0000256" key="3">
    <source>
        <dbReference type="ARBA" id="ARBA00022763"/>
    </source>
</evidence>
<gene>
    <name evidence="9" type="ORF">GIB67_004592</name>
</gene>